<evidence type="ECO:0000256" key="8">
    <source>
        <dbReference type="PIRSR" id="PIRSR600760-2"/>
    </source>
</evidence>
<dbReference type="CDD" id="cd01639">
    <property type="entry name" value="IMPase"/>
    <property type="match status" value="1"/>
</dbReference>
<gene>
    <name evidence="10" type="primary">AUGUSTUS-3.0.2_10483</name>
    <name evidence="10" type="ORF">TcasGA2_TC010483</name>
</gene>
<dbReference type="InParanoid" id="D7EI01"/>
<dbReference type="PANTHER" id="PTHR20854">
    <property type="entry name" value="INOSITOL MONOPHOSPHATASE"/>
    <property type="match status" value="1"/>
</dbReference>
<evidence type="ECO:0000256" key="1">
    <source>
        <dbReference type="ARBA" id="ARBA00001033"/>
    </source>
</evidence>
<dbReference type="UniPathway" id="UPA00823">
    <property type="reaction ID" value="UER00788"/>
</dbReference>
<dbReference type="OrthoDB" id="10254945at2759"/>
<proteinExistence type="inferred from homology"/>
<evidence type="ECO:0000256" key="5">
    <source>
        <dbReference type="ARBA" id="ARBA00022723"/>
    </source>
</evidence>
<dbReference type="PANTHER" id="PTHR20854:SF4">
    <property type="entry name" value="INOSITOL-1-MONOPHOSPHATASE-RELATED"/>
    <property type="match status" value="1"/>
</dbReference>
<dbReference type="GO" id="GO:0046872">
    <property type="term" value="F:metal ion binding"/>
    <property type="evidence" value="ECO:0007669"/>
    <property type="project" value="UniProtKB-KW"/>
</dbReference>
<dbReference type="HOGENOM" id="CLU_044118_1_0_1"/>
<dbReference type="InterPro" id="IPR000760">
    <property type="entry name" value="Inositol_monophosphatase-like"/>
</dbReference>
<evidence type="ECO:0000313" key="10">
    <source>
        <dbReference type="EMBL" id="EFA12936.1"/>
    </source>
</evidence>
<keyword evidence="7 8" id="KW-0460">Magnesium</keyword>
<dbReference type="GO" id="GO:0007165">
    <property type="term" value="P:signal transduction"/>
    <property type="evidence" value="ECO:0000318"/>
    <property type="project" value="GO_Central"/>
</dbReference>
<organism evidence="10 11">
    <name type="scientific">Tribolium castaneum</name>
    <name type="common">Red flour beetle</name>
    <dbReference type="NCBI Taxonomy" id="7070"/>
    <lineage>
        <taxon>Eukaryota</taxon>
        <taxon>Metazoa</taxon>
        <taxon>Ecdysozoa</taxon>
        <taxon>Arthropoda</taxon>
        <taxon>Hexapoda</taxon>
        <taxon>Insecta</taxon>
        <taxon>Pterygota</taxon>
        <taxon>Neoptera</taxon>
        <taxon>Endopterygota</taxon>
        <taxon>Coleoptera</taxon>
        <taxon>Polyphaga</taxon>
        <taxon>Cucujiformia</taxon>
        <taxon>Tenebrionidae</taxon>
        <taxon>Tenebrionidae incertae sedis</taxon>
        <taxon>Tribolium</taxon>
    </lineage>
</organism>
<evidence type="ECO:0000256" key="6">
    <source>
        <dbReference type="ARBA" id="ARBA00022801"/>
    </source>
</evidence>
<evidence type="ECO:0000256" key="4">
    <source>
        <dbReference type="ARBA" id="ARBA00009759"/>
    </source>
</evidence>
<keyword evidence="11" id="KW-1185">Reference proteome</keyword>
<feature type="binding site" evidence="8">
    <location>
        <position position="90"/>
    </location>
    <ligand>
        <name>Mg(2+)</name>
        <dbReference type="ChEBI" id="CHEBI:18420"/>
        <label>2</label>
    </ligand>
</feature>
<dbReference type="SUPFAM" id="SSF56655">
    <property type="entry name" value="Carbohydrate phosphatase"/>
    <property type="match status" value="1"/>
</dbReference>
<dbReference type="EMBL" id="KQ972204">
    <property type="protein sequence ID" value="EFA12936.1"/>
    <property type="molecule type" value="Genomic_DNA"/>
</dbReference>
<dbReference type="GO" id="GO:0008934">
    <property type="term" value="F:inositol monophosphate 1-phosphatase activity"/>
    <property type="evidence" value="ECO:0000318"/>
    <property type="project" value="GO_Central"/>
</dbReference>
<dbReference type="PhylomeDB" id="D7EI01"/>
<dbReference type="GO" id="GO:0046854">
    <property type="term" value="P:phosphatidylinositol phosphate biosynthetic process"/>
    <property type="evidence" value="ECO:0007669"/>
    <property type="project" value="InterPro"/>
</dbReference>
<dbReference type="KEGG" id="tca:657527"/>
<comment type="pathway">
    <text evidence="3 9">Polyol metabolism; myo-inositol biosynthesis; myo-inositol from D-glucose 6-phosphate: step 2/2.</text>
</comment>
<dbReference type="InterPro" id="IPR020550">
    <property type="entry name" value="Inositol_monophosphatase_CS"/>
</dbReference>
<comment type="cofactor">
    <cofactor evidence="2 8 9">
        <name>Mg(2+)</name>
        <dbReference type="ChEBI" id="CHEBI:18420"/>
    </cofactor>
</comment>
<evidence type="ECO:0000256" key="7">
    <source>
        <dbReference type="ARBA" id="ARBA00022842"/>
    </source>
</evidence>
<protein>
    <recommendedName>
        <fullName evidence="9">Inositol-1-monophosphatase</fullName>
        <ecNumber evidence="9">3.1.3.25</ecNumber>
    </recommendedName>
</protein>
<dbReference type="OMA" id="HAWDCLA"/>
<dbReference type="FunCoup" id="D7EI01">
    <property type="interactions" value="589"/>
</dbReference>
<comment type="similarity">
    <text evidence="4 9">Belongs to the inositol monophosphatase superfamily.</text>
</comment>
<dbReference type="PRINTS" id="PR00377">
    <property type="entry name" value="IMPHPHTASES"/>
</dbReference>
<dbReference type="PRINTS" id="PR00378">
    <property type="entry name" value="LIIMPHPHTASE"/>
</dbReference>
<dbReference type="InterPro" id="IPR020552">
    <property type="entry name" value="Inositol_monoPase_Li-sen"/>
</dbReference>
<dbReference type="Pfam" id="PF00459">
    <property type="entry name" value="Inositol_P"/>
    <property type="match status" value="1"/>
</dbReference>
<name>D7EI01_TRICA</name>
<dbReference type="STRING" id="7070.D7EI01"/>
<dbReference type="PROSITE" id="PS00629">
    <property type="entry name" value="IMP_1"/>
    <property type="match status" value="1"/>
</dbReference>
<dbReference type="AlphaFoldDB" id="D7EI01"/>
<keyword evidence="6 9" id="KW-0378">Hydrolase</keyword>
<dbReference type="Gene3D" id="3.30.540.10">
    <property type="entry name" value="Fructose-1,6-Bisphosphatase, subunit A, domain 1"/>
    <property type="match status" value="1"/>
</dbReference>
<comment type="catalytic activity">
    <reaction evidence="1 9">
        <text>a myo-inositol phosphate + H2O = myo-inositol + phosphate</text>
        <dbReference type="Rhea" id="RHEA:24056"/>
        <dbReference type="ChEBI" id="CHEBI:15377"/>
        <dbReference type="ChEBI" id="CHEBI:17268"/>
        <dbReference type="ChEBI" id="CHEBI:43474"/>
        <dbReference type="ChEBI" id="CHEBI:84139"/>
        <dbReference type="EC" id="3.1.3.25"/>
    </reaction>
</comment>
<feature type="binding site" evidence="8">
    <location>
        <position position="219"/>
    </location>
    <ligand>
        <name>Mg(2+)</name>
        <dbReference type="ChEBI" id="CHEBI:18420"/>
        <label>1</label>
        <note>catalytic</note>
    </ligand>
</feature>
<dbReference type="PROSITE" id="PS00630">
    <property type="entry name" value="IMP_2"/>
    <property type="match status" value="1"/>
</dbReference>
<feature type="binding site" evidence="8">
    <location>
        <position position="70"/>
    </location>
    <ligand>
        <name>Mg(2+)</name>
        <dbReference type="ChEBI" id="CHEBI:18420"/>
        <label>1</label>
        <note>catalytic</note>
    </ligand>
</feature>
<reference evidence="10 11" key="2">
    <citation type="journal article" date="2010" name="Nucleic Acids Res.">
        <title>BeetleBase in 2010: revisions to provide comprehensive genomic information for Tribolium castaneum.</title>
        <authorList>
            <person name="Kim H.S."/>
            <person name="Murphy T."/>
            <person name="Xia J."/>
            <person name="Caragea D."/>
            <person name="Park Y."/>
            <person name="Beeman R.W."/>
            <person name="Lorenzen M.D."/>
            <person name="Butcher S."/>
            <person name="Manak J.R."/>
            <person name="Brown S.J."/>
        </authorList>
    </citation>
    <scope>NUCLEOTIDE SEQUENCE [LARGE SCALE GENOMIC DNA]</scope>
    <source>
        <strain evidence="10 11">Georgia GA2</strain>
    </source>
</reference>
<dbReference type="GO" id="GO:0006020">
    <property type="term" value="P:inositol metabolic process"/>
    <property type="evidence" value="ECO:0000318"/>
    <property type="project" value="GO_Central"/>
</dbReference>
<feature type="binding site" evidence="8">
    <location>
        <position position="92"/>
    </location>
    <ligand>
        <name>Mg(2+)</name>
        <dbReference type="ChEBI" id="CHEBI:18420"/>
        <label>1</label>
        <note>catalytic</note>
    </ligand>
</feature>
<evidence type="ECO:0000256" key="9">
    <source>
        <dbReference type="RuleBase" id="RU364068"/>
    </source>
</evidence>
<accession>D7EI01</accession>
<evidence type="ECO:0000256" key="3">
    <source>
        <dbReference type="ARBA" id="ARBA00005152"/>
    </source>
</evidence>
<feature type="binding site" evidence="8">
    <location>
        <position position="93"/>
    </location>
    <ligand>
        <name>Mg(2+)</name>
        <dbReference type="ChEBI" id="CHEBI:18420"/>
        <label>2</label>
    </ligand>
</feature>
<dbReference type="eggNOG" id="KOG2951">
    <property type="taxonomic scope" value="Eukaryota"/>
</dbReference>
<sequence length="274" mass="30144">MSANVNTFYEAALKYTKSAGELVLEKISLSKNVALKSSEIDLVTETDQQVEKLLIQNLGKDFPDHKFIGEESVAGGSQCTLTDSPTWIIDPIDGTMNFVHTFPHSCISIALFIEKRPEVAIIYNPMLDQLFTAKRGQGAYLNGKKIQVSKETDFKKALVMMEFGTSRDPEKMKAVMANQNILITQVHGLRALGSAALDMAMVALGAADAYFEFGIHIWDFAAGELIVTEAGGVVMDPSGGPVDRFSRRILVANCREIAEQLSKKIVQYHPTPRD</sequence>
<keyword evidence="5 8" id="KW-0479">Metal-binding</keyword>
<reference evidence="10 11" key="1">
    <citation type="journal article" date="2008" name="Nature">
        <title>The genome of the model beetle and pest Tribolium castaneum.</title>
        <authorList>
            <consortium name="Tribolium Genome Sequencing Consortium"/>
            <person name="Richards S."/>
            <person name="Gibbs R.A."/>
            <person name="Weinstock G.M."/>
            <person name="Brown S.J."/>
            <person name="Denell R."/>
            <person name="Beeman R.W."/>
            <person name="Gibbs R."/>
            <person name="Beeman R.W."/>
            <person name="Brown S.J."/>
            <person name="Bucher G."/>
            <person name="Friedrich M."/>
            <person name="Grimmelikhuijzen C.J."/>
            <person name="Klingler M."/>
            <person name="Lorenzen M."/>
            <person name="Richards S."/>
            <person name="Roth S."/>
            <person name="Schroder R."/>
            <person name="Tautz D."/>
            <person name="Zdobnov E.M."/>
            <person name="Muzny D."/>
            <person name="Gibbs R.A."/>
            <person name="Weinstock G.M."/>
            <person name="Attaway T."/>
            <person name="Bell S."/>
            <person name="Buhay C.J."/>
            <person name="Chandrabose M.N."/>
            <person name="Chavez D."/>
            <person name="Clerk-Blankenburg K.P."/>
            <person name="Cree A."/>
            <person name="Dao M."/>
            <person name="Davis C."/>
            <person name="Chacko J."/>
            <person name="Dinh H."/>
            <person name="Dugan-Rocha S."/>
            <person name="Fowler G."/>
            <person name="Garner T.T."/>
            <person name="Garnes J."/>
            <person name="Gnirke A."/>
            <person name="Hawes A."/>
            <person name="Hernandez J."/>
            <person name="Hines S."/>
            <person name="Holder M."/>
            <person name="Hume J."/>
            <person name="Jhangiani S.N."/>
            <person name="Joshi V."/>
            <person name="Khan Z.M."/>
            <person name="Jackson L."/>
            <person name="Kovar C."/>
            <person name="Kowis A."/>
            <person name="Lee S."/>
            <person name="Lewis L.R."/>
            <person name="Margolis J."/>
            <person name="Morgan M."/>
            <person name="Nazareth L.V."/>
            <person name="Nguyen N."/>
            <person name="Okwuonu G."/>
            <person name="Parker D."/>
            <person name="Richards S."/>
            <person name="Ruiz S.J."/>
            <person name="Santibanez J."/>
            <person name="Savard J."/>
            <person name="Scherer S.E."/>
            <person name="Schneider B."/>
            <person name="Sodergren E."/>
            <person name="Tautz D."/>
            <person name="Vattahil S."/>
            <person name="Villasana D."/>
            <person name="White C.S."/>
            <person name="Wright R."/>
            <person name="Park Y."/>
            <person name="Beeman R.W."/>
            <person name="Lord J."/>
            <person name="Oppert B."/>
            <person name="Lorenzen M."/>
            <person name="Brown S."/>
            <person name="Wang L."/>
            <person name="Savard J."/>
            <person name="Tautz D."/>
            <person name="Richards S."/>
            <person name="Weinstock G."/>
            <person name="Gibbs R.A."/>
            <person name="Liu Y."/>
            <person name="Worley K."/>
            <person name="Weinstock G."/>
            <person name="Elsik C.G."/>
            <person name="Reese J.T."/>
            <person name="Elhaik E."/>
            <person name="Landan G."/>
            <person name="Graur D."/>
            <person name="Arensburger P."/>
            <person name="Atkinson P."/>
            <person name="Beeman R.W."/>
            <person name="Beidler J."/>
            <person name="Brown S.J."/>
            <person name="Demuth J.P."/>
            <person name="Drury D.W."/>
            <person name="Du Y.Z."/>
            <person name="Fujiwara H."/>
            <person name="Lorenzen M."/>
            <person name="Maselli V."/>
            <person name="Osanai M."/>
            <person name="Park Y."/>
            <person name="Robertson H.M."/>
            <person name="Tu Z."/>
            <person name="Wang J.J."/>
            <person name="Wang S."/>
            <person name="Richards S."/>
            <person name="Song H."/>
            <person name="Zhang L."/>
            <person name="Sodergren E."/>
            <person name="Werner D."/>
            <person name="Stanke M."/>
            <person name="Morgenstern B."/>
            <person name="Solovyev V."/>
            <person name="Kosarev P."/>
            <person name="Brown G."/>
            <person name="Chen H.C."/>
            <person name="Ermolaeva O."/>
            <person name="Hlavina W."/>
            <person name="Kapustin Y."/>
            <person name="Kiryutin B."/>
            <person name="Kitts P."/>
            <person name="Maglott D."/>
            <person name="Pruitt K."/>
            <person name="Sapojnikov V."/>
            <person name="Souvorov A."/>
            <person name="Mackey A.J."/>
            <person name="Waterhouse R.M."/>
            <person name="Wyder S."/>
            <person name="Zdobnov E.M."/>
            <person name="Zdobnov E.M."/>
            <person name="Wyder S."/>
            <person name="Kriventseva E.V."/>
            <person name="Kadowaki T."/>
            <person name="Bork P."/>
            <person name="Aranda M."/>
            <person name="Bao R."/>
            <person name="Beermann A."/>
            <person name="Berns N."/>
            <person name="Bolognesi R."/>
            <person name="Bonneton F."/>
            <person name="Bopp D."/>
            <person name="Brown S.J."/>
            <person name="Bucher G."/>
            <person name="Butts T."/>
            <person name="Chaumot A."/>
            <person name="Denell R.E."/>
            <person name="Ferrier D.E."/>
            <person name="Friedrich M."/>
            <person name="Gordon C.M."/>
            <person name="Jindra M."/>
            <person name="Klingler M."/>
            <person name="Lan Q."/>
            <person name="Lattorff H.M."/>
            <person name="Laudet V."/>
            <person name="von Levetsow C."/>
            <person name="Liu Z."/>
            <person name="Lutz R."/>
            <person name="Lynch J.A."/>
            <person name="da Fonseca R.N."/>
            <person name="Posnien N."/>
            <person name="Reuter R."/>
            <person name="Roth S."/>
            <person name="Savard J."/>
            <person name="Schinko J.B."/>
            <person name="Schmitt C."/>
            <person name="Schoppmeier M."/>
            <person name="Schroder R."/>
            <person name="Shippy T.D."/>
            <person name="Simonnet F."/>
            <person name="Marques-Souza H."/>
            <person name="Tautz D."/>
            <person name="Tomoyasu Y."/>
            <person name="Trauner J."/>
            <person name="Van der Zee M."/>
            <person name="Vervoort M."/>
            <person name="Wittkopp N."/>
            <person name="Wimmer E.A."/>
            <person name="Yang X."/>
            <person name="Jones A.K."/>
            <person name="Sattelle D.B."/>
            <person name="Ebert P.R."/>
            <person name="Nelson D."/>
            <person name="Scott J.G."/>
            <person name="Beeman R.W."/>
            <person name="Muthukrishnan S."/>
            <person name="Kramer K.J."/>
            <person name="Arakane Y."/>
            <person name="Beeman R.W."/>
            <person name="Zhu Q."/>
            <person name="Hogenkamp D."/>
            <person name="Dixit R."/>
            <person name="Oppert B."/>
            <person name="Jiang H."/>
            <person name="Zou Z."/>
            <person name="Marshall J."/>
            <person name="Elpidina E."/>
            <person name="Vinokurov K."/>
            <person name="Oppert C."/>
            <person name="Zou Z."/>
            <person name="Evans J."/>
            <person name="Lu Z."/>
            <person name="Zhao P."/>
            <person name="Sumathipala N."/>
            <person name="Altincicek B."/>
            <person name="Vilcinskas A."/>
            <person name="Williams M."/>
            <person name="Hultmark D."/>
            <person name="Hetru C."/>
            <person name="Jiang H."/>
            <person name="Grimmelikhuijzen C.J."/>
            <person name="Hauser F."/>
            <person name="Cazzamali G."/>
            <person name="Williamson M."/>
            <person name="Park Y."/>
            <person name="Li B."/>
            <person name="Tanaka Y."/>
            <person name="Predel R."/>
            <person name="Neupert S."/>
            <person name="Schachtner J."/>
            <person name="Verleyen P."/>
            <person name="Raible F."/>
            <person name="Bork P."/>
            <person name="Friedrich M."/>
            <person name="Walden K.K."/>
            <person name="Robertson H.M."/>
            <person name="Angeli S."/>
            <person name="Foret S."/>
            <person name="Bucher G."/>
            <person name="Schuetz S."/>
            <person name="Maleszka R."/>
            <person name="Wimmer E.A."/>
            <person name="Beeman R.W."/>
            <person name="Lorenzen M."/>
            <person name="Tomoyasu Y."/>
            <person name="Miller S.C."/>
            <person name="Grossmann D."/>
            <person name="Bucher G."/>
        </authorList>
    </citation>
    <scope>NUCLEOTIDE SEQUENCE [LARGE SCALE GENOMIC DNA]</scope>
    <source>
        <strain evidence="10 11">Georgia GA2</strain>
    </source>
</reference>
<dbReference type="Gene3D" id="3.40.190.80">
    <property type="match status" value="1"/>
</dbReference>
<evidence type="ECO:0000256" key="2">
    <source>
        <dbReference type="ARBA" id="ARBA00001946"/>
    </source>
</evidence>
<evidence type="ECO:0000313" key="11">
    <source>
        <dbReference type="Proteomes" id="UP000007266"/>
    </source>
</evidence>
<dbReference type="GO" id="GO:0006021">
    <property type="term" value="P:inositol biosynthetic process"/>
    <property type="evidence" value="ECO:0007669"/>
    <property type="project" value="UniProtKB-UniPathway"/>
</dbReference>
<dbReference type="Proteomes" id="UP000007266">
    <property type="component" value="Unassembled WGS sequence"/>
</dbReference>
<dbReference type="FunFam" id="3.30.540.10:FF:000004">
    <property type="entry name" value="Inositol-1-monophosphatase"/>
    <property type="match status" value="1"/>
</dbReference>
<dbReference type="InterPro" id="IPR033942">
    <property type="entry name" value="IMPase"/>
</dbReference>
<dbReference type="InterPro" id="IPR020583">
    <property type="entry name" value="Inositol_monoP_metal-BS"/>
</dbReference>
<dbReference type="FunFam" id="3.40.190.80:FF:000002">
    <property type="entry name" value="Inositol-1-monophosphatase"/>
    <property type="match status" value="1"/>
</dbReference>
<dbReference type="EC" id="3.1.3.25" evidence="9"/>